<proteinExistence type="predicted"/>
<dbReference type="Gene3D" id="3.10.450.50">
    <property type="match status" value="1"/>
</dbReference>
<dbReference type="InterPro" id="IPR032710">
    <property type="entry name" value="NTF2-like_dom_sf"/>
</dbReference>
<dbReference type="Pfam" id="PF12680">
    <property type="entry name" value="SnoaL_2"/>
    <property type="match status" value="1"/>
</dbReference>
<name>A0A7I7XZ86_9MYCO</name>
<feature type="domain" description="SnoaL-like" evidence="1">
    <location>
        <begin position="14"/>
        <end position="116"/>
    </location>
</feature>
<reference evidence="2" key="1">
    <citation type="journal article" date="2019" name="Emerg. Microbes Infect.">
        <title>Comprehensive subspecies identification of 175 nontuberculous mycobacteria species based on 7547 genomic profiles.</title>
        <authorList>
            <person name="Matsumoto Y."/>
            <person name="Kinjo T."/>
            <person name="Motooka D."/>
            <person name="Nabeya D."/>
            <person name="Jung N."/>
            <person name="Uechi K."/>
            <person name="Horii T."/>
            <person name="Iida T."/>
            <person name="Fujita J."/>
            <person name="Nakamura S."/>
        </authorList>
    </citation>
    <scope>NUCLEOTIDE SEQUENCE [LARGE SCALE GENOMIC DNA]</scope>
    <source>
        <strain evidence="2">JCM 13671</strain>
    </source>
</reference>
<dbReference type="Proteomes" id="UP000466931">
    <property type="component" value="Chromosome"/>
</dbReference>
<evidence type="ECO:0000313" key="2">
    <source>
        <dbReference type="EMBL" id="BBZ34609.1"/>
    </source>
</evidence>
<dbReference type="AlphaFoldDB" id="A0A7I7XZ86"/>
<reference evidence="2" key="2">
    <citation type="submission" date="2020-02" db="EMBL/GenBank/DDBJ databases">
        <authorList>
            <person name="Matsumoto Y."/>
            <person name="Motooka D."/>
            <person name="Nakamura S."/>
        </authorList>
    </citation>
    <scope>NUCLEOTIDE SEQUENCE</scope>
    <source>
        <strain evidence="2">JCM 13671</strain>
    </source>
</reference>
<evidence type="ECO:0000259" key="1">
    <source>
        <dbReference type="Pfam" id="PF12680"/>
    </source>
</evidence>
<gene>
    <name evidence="2" type="ORF">MCNF_32140</name>
</gene>
<protein>
    <recommendedName>
        <fullName evidence="1">SnoaL-like domain-containing protein</fullName>
    </recommendedName>
</protein>
<sequence length="135" mass="15410">MTVSTDASLTREVVQRYNLELWNQRRFELGHELLGEQVIRNSPAGREVLSREQSIERVRTMWASVEHVEFSLLHTIVDGEMCTIVYQADIRLPGGAADAIASIEVFRVVDGRIVEVWNNVHDHGRWPELEESGAK</sequence>
<organism evidence="2 3">
    <name type="scientific">Mycolicibacterium confluentis</name>
    <dbReference type="NCBI Taxonomy" id="28047"/>
    <lineage>
        <taxon>Bacteria</taxon>
        <taxon>Bacillati</taxon>
        <taxon>Actinomycetota</taxon>
        <taxon>Actinomycetes</taxon>
        <taxon>Mycobacteriales</taxon>
        <taxon>Mycobacteriaceae</taxon>
        <taxon>Mycolicibacterium</taxon>
    </lineage>
</organism>
<dbReference type="SUPFAM" id="SSF54427">
    <property type="entry name" value="NTF2-like"/>
    <property type="match status" value="1"/>
</dbReference>
<dbReference type="EMBL" id="AP022612">
    <property type="protein sequence ID" value="BBZ34609.1"/>
    <property type="molecule type" value="Genomic_DNA"/>
</dbReference>
<dbReference type="InterPro" id="IPR037401">
    <property type="entry name" value="SnoaL-like"/>
</dbReference>
<keyword evidence="3" id="KW-1185">Reference proteome</keyword>
<accession>A0A7I7XZ86</accession>
<evidence type="ECO:0000313" key="3">
    <source>
        <dbReference type="Proteomes" id="UP000466931"/>
    </source>
</evidence>